<reference evidence="1 2" key="1">
    <citation type="submission" date="2013-01" db="EMBL/GenBank/DDBJ databases">
        <authorList>
            <person name="Harkins D.M."/>
            <person name="Durkin A.S."/>
            <person name="Brinkac L.M."/>
            <person name="Haft D.H."/>
            <person name="Selengut J.D."/>
            <person name="Sanka R."/>
            <person name="DePew J."/>
            <person name="Purushe J."/>
            <person name="Galloway R.L."/>
            <person name="Vinetz J.M."/>
            <person name="Sutton G.G."/>
            <person name="Nierman W.C."/>
            <person name="Fouts D.E."/>
        </authorList>
    </citation>
    <scope>NUCLEOTIDE SEQUENCE [LARGE SCALE GENOMIC DNA]</scope>
    <source>
        <strain evidence="1 2">79601</strain>
    </source>
</reference>
<organism evidence="1 2">
    <name type="scientific">Leptospira alstonii serovar Sichuan str. 79601</name>
    <dbReference type="NCBI Taxonomy" id="1218565"/>
    <lineage>
        <taxon>Bacteria</taxon>
        <taxon>Pseudomonadati</taxon>
        <taxon>Spirochaetota</taxon>
        <taxon>Spirochaetia</taxon>
        <taxon>Leptospirales</taxon>
        <taxon>Leptospiraceae</taxon>
        <taxon>Leptospira</taxon>
    </lineage>
</organism>
<gene>
    <name evidence="1" type="ORF">LEP1GSC194_1380</name>
</gene>
<accession>M6CNI5</accession>
<evidence type="ECO:0000313" key="2">
    <source>
        <dbReference type="Proteomes" id="UP000011988"/>
    </source>
</evidence>
<protein>
    <recommendedName>
        <fullName evidence="3">SGNH domain-containing protein</fullName>
    </recommendedName>
</protein>
<comment type="caution">
    <text evidence="1">The sequence shown here is derived from an EMBL/GenBank/DDBJ whole genome shotgun (WGS) entry which is preliminary data.</text>
</comment>
<dbReference type="RefSeq" id="WP_017808261.1">
    <property type="nucleotide sequence ID" value="NZ_ANIK01000093.1"/>
</dbReference>
<evidence type="ECO:0008006" key="3">
    <source>
        <dbReference type="Google" id="ProtNLM"/>
    </source>
</evidence>
<dbReference type="EMBL" id="ANIK01000093">
    <property type="protein sequence ID" value="EMJ92096.1"/>
    <property type="molecule type" value="Genomic_DNA"/>
</dbReference>
<dbReference type="Proteomes" id="UP000011988">
    <property type="component" value="Unassembled WGS sequence"/>
</dbReference>
<name>M6CNI5_9LEPT</name>
<evidence type="ECO:0000313" key="1">
    <source>
        <dbReference type="EMBL" id="EMJ92096.1"/>
    </source>
</evidence>
<proteinExistence type="predicted"/>
<sequence length="115" mass="13191">MIGPLPEWEGGLPNVLIKRIVFDKKTDIPERMIPQKFDKIVELDEEFRRLSRELDIVYISPIGYLCNSEGCITRIGDKADSLVAFDHGHLTQIGTEFFIRQIFPELGAYISKPIK</sequence>
<dbReference type="AlphaFoldDB" id="M6CNI5"/>